<keyword evidence="2" id="KW-1185">Reference proteome</keyword>
<gene>
    <name evidence="1" type="ORF">L1987_51641</name>
</gene>
<name>A0ACB9EQB6_9ASTR</name>
<sequence>MKYQHDWALIAHDLDVGLMYLCSLCFLYLSNNLENYLSTLILIQYRTTDNQFVDHQRSFHRPTPCQSPNSRSPHHELTAMA</sequence>
<accession>A0ACB9EQB6</accession>
<dbReference type="EMBL" id="CM042034">
    <property type="protein sequence ID" value="KAI3761229.1"/>
    <property type="molecule type" value="Genomic_DNA"/>
</dbReference>
<comment type="caution">
    <text evidence="1">The sequence shown here is derived from an EMBL/GenBank/DDBJ whole genome shotgun (WGS) entry which is preliminary data.</text>
</comment>
<evidence type="ECO:0000313" key="2">
    <source>
        <dbReference type="Proteomes" id="UP001056120"/>
    </source>
</evidence>
<reference evidence="1 2" key="2">
    <citation type="journal article" date="2022" name="Mol. Ecol. Resour.">
        <title>The genomes of chicory, endive, great burdock and yacon provide insights into Asteraceae paleo-polyploidization history and plant inulin production.</title>
        <authorList>
            <person name="Fan W."/>
            <person name="Wang S."/>
            <person name="Wang H."/>
            <person name="Wang A."/>
            <person name="Jiang F."/>
            <person name="Liu H."/>
            <person name="Zhao H."/>
            <person name="Xu D."/>
            <person name="Zhang Y."/>
        </authorList>
    </citation>
    <scope>NUCLEOTIDE SEQUENCE [LARGE SCALE GENOMIC DNA]</scope>
    <source>
        <strain evidence="2">cv. Yunnan</strain>
        <tissue evidence="1">Leaves</tissue>
    </source>
</reference>
<reference evidence="2" key="1">
    <citation type="journal article" date="2022" name="Mol. Ecol. Resour.">
        <title>The genomes of chicory, endive, great burdock and yacon provide insights into Asteraceae palaeo-polyploidization history and plant inulin production.</title>
        <authorList>
            <person name="Fan W."/>
            <person name="Wang S."/>
            <person name="Wang H."/>
            <person name="Wang A."/>
            <person name="Jiang F."/>
            <person name="Liu H."/>
            <person name="Zhao H."/>
            <person name="Xu D."/>
            <person name="Zhang Y."/>
        </authorList>
    </citation>
    <scope>NUCLEOTIDE SEQUENCE [LARGE SCALE GENOMIC DNA]</scope>
    <source>
        <strain evidence="2">cv. Yunnan</strain>
    </source>
</reference>
<evidence type="ECO:0000313" key="1">
    <source>
        <dbReference type="EMBL" id="KAI3761229.1"/>
    </source>
</evidence>
<proteinExistence type="predicted"/>
<protein>
    <submittedName>
        <fullName evidence="1">Uncharacterized protein</fullName>
    </submittedName>
</protein>
<dbReference type="Proteomes" id="UP001056120">
    <property type="component" value="Linkage Group LG17"/>
</dbReference>
<organism evidence="1 2">
    <name type="scientific">Smallanthus sonchifolius</name>
    <dbReference type="NCBI Taxonomy" id="185202"/>
    <lineage>
        <taxon>Eukaryota</taxon>
        <taxon>Viridiplantae</taxon>
        <taxon>Streptophyta</taxon>
        <taxon>Embryophyta</taxon>
        <taxon>Tracheophyta</taxon>
        <taxon>Spermatophyta</taxon>
        <taxon>Magnoliopsida</taxon>
        <taxon>eudicotyledons</taxon>
        <taxon>Gunneridae</taxon>
        <taxon>Pentapetalae</taxon>
        <taxon>asterids</taxon>
        <taxon>campanulids</taxon>
        <taxon>Asterales</taxon>
        <taxon>Asteraceae</taxon>
        <taxon>Asteroideae</taxon>
        <taxon>Heliantheae alliance</taxon>
        <taxon>Millerieae</taxon>
        <taxon>Smallanthus</taxon>
    </lineage>
</organism>